<dbReference type="InterPro" id="IPR029071">
    <property type="entry name" value="Ubiquitin-like_domsf"/>
</dbReference>
<feature type="compositionally biased region" description="Pro residues" evidence="10">
    <location>
        <begin position="568"/>
        <end position="597"/>
    </location>
</feature>
<keyword evidence="5" id="KW-0472">Membrane</keyword>
<comment type="subcellular location">
    <subcellularLocation>
        <location evidence="1">Cell membrane</location>
        <topology evidence="1">Peripheral membrane protein</topology>
    </subcellularLocation>
    <subcellularLocation>
        <location evidence="2">Cytoplasm</location>
        <location evidence="2">Cytoskeleton</location>
    </subcellularLocation>
</comment>
<gene>
    <name evidence="13" type="ORF">HHUSO_G4770</name>
</gene>
<evidence type="ECO:0000256" key="3">
    <source>
        <dbReference type="ARBA" id="ARBA00022475"/>
    </source>
</evidence>
<dbReference type="InterPro" id="IPR039664">
    <property type="entry name" value="GRB/APBB1IP"/>
</dbReference>
<dbReference type="SUPFAM" id="SSF50729">
    <property type="entry name" value="PH domain-like"/>
    <property type="match status" value="1"/>
</dbReference>
<evidence type="ECO:0000313" key="13">
    <source>
        <dbReference type="EMBL" id="KAK6490275.1"/>
    </source>
</evidence>
<comment type="similarity">
    <text evidence="7">Belongs to the MRL family.</text>
</comment>
<dbReference type="EMBL" id="JAHFZB010000004">
    <property type="protein sequence ID" value="KAK6490275.1"/>
    <property type="molecule type" value="Genomic_DNA"/>
</dbReference>
<dbReference type="SMART" id="SM00314">
    <property type="entry name" value="RA"/>
    <property type="match status" value="1"/>
</dbReference>
<dbReference type="PROSITE" id="PS50003">
    <property type="entry name" value="PH_DOMAIN"/>
    <property type="match status" value="1"/>
</dbReference>
<dbReference type="InterPro" id="IPR039665">
    <property type="entry name" value="PH_APBB1IP"/>
</dbReference>
<dbReference type="SUPFAM" id="SSF54236">
    <property type="entry name" value="Ubiquitin-like"/>
    <property type="match status" value="1"/>
</dbReference>
<feature type="region of interest" description="Disordered" evidence="10">
    <location>
        <begin position="121"/>
        <end position="142"/>
    </location>
</feature>
<feature type="compositionally biased region" description="Pro residues" evidence="10">
    <location>
        <begin position="121"/>
        <end position="131"/>
    </location>
</feature>
<evidence type="ECO:0000256" key="4">
    <source>
        <dbReference type="ARBA" id="ARBA00022490"/>
    </source>
</evidence>
<feature type="domain" description="Ras-associating" evidence="12">
    <location>
        <begin position="161"/>
        <end position="247"/>
    </location>
</feature>
<keyword evidence="4" id="KW-0963">Cytoplasm</keyword>
<evidence type="ECO:0000256" key="7">
    <source>
        <dbReference type="ARBA" id="ARBA00038382"/>
    </source>
</evidence>
<protein>
    <recommendedName>
        <fullName evidence="8">Amyloid beta A4 precursor protein-binding family B member 1-interacting protein</fullName>
    </recommendedName>
    <alternativeName>
        <fullName evidence="9">APBB1-interacting protein 1</fullName>
    </alternativeName>
</protein>
<dbReference type="CDD" id="cd16137">
    <property type="entry name" value="RA_MRL_RIAM"/>
    <property type="match status" value="1"/>
</dbReference>
<evidence type="ECO:0000313" key="14">
    <source>
        <dbReference type="Proteomes" id="UP001369086"/>
    </source>
</evidence>
<dbReference type="Pfam" id="PF00169">
    <property type="entry name" value="PH"/>
    <property type="match status" value="1"/>
</dbReference>
<sequence length="627" mass="69488">MDDIDAMFSDLLGEMDLLTQSLGVETVPPQPPPSTELNYSIGFKDLNESLNELEDNELDALMADLAADVYQPEINQTSSSTLPPPPEEYSFSALTSNFPAAPNSLHCSGSLPLPPCQAVPAPVSAPPPEPSAPLSQEEKEAQAKADKIKLALEKLQEAKVKKLVIKVLMNDSSSKTLMVDERQTVRDILDHLFEKSHCNCSVEWCLYEINPDLQIERFFEDNENLVEVLSQWTRDSENKILFVEKPDKYAVFKNPQNFYIGKKEKKEKKDMKEKDKESLLKESFCGTSVIVPDLEGALYLKEDGKKSWKRRYFLLRASGIYYVPKGKTKTSQDLACFIQFDNVHVYYGTQYKNKYKAPTDYCFVLKHPQIQKESQYIKYLCCDDRWLMHLWVTGIRIAKYGKTMYDNYNIAVQKAGLASRWSNPSNVESKASSGTVAVRANGHQGQAPPSVSTAFSEAWQRAEMTKDNKTSGGGNPSFLPPPPLEEQLPPPPPDPVLKMPQPSPTVTPRVAQRSPGIAHKPQTYFPPPPPIQDDEYLPPPPDDFPEPPPDFLPPPPPNPVASSGGSAAPPPPPPPPPPVATAPPPPLKRIGPPPPMRTTPVSTAASSSGQPDFMSELMKAMNKKGNK</sequence>
<dbReference type="CDD" id="cd01259">
    <property type="entry name" value="PH_APBB1IP"/>
    <property type="match status" value="1"/>
</dbReference>
<dbReference type="Proteomes" id="UP001369086">
    <property type="component" value="Unassembled WGS sequence"/>
</dbReference>
<organism evidence="13 14">
    <name type="scientific">Huso huso</name>
    <name type="common">Beluga</name>
    <name type="synonym">Acipenser huso</name>
    <dbReference type="NCBI Taxonomy" id="61971"/>
    <lineage>
        <taxon>Eukaryota</taxon>
        <taxon>Metazoa</taxon>
        <taxon>Chordata</taxon>
        <taxon>Craniata</taxon>
        <taxon>Vertebrata</taxon>
        <taxon>Euteleostomi</taxon>
        <taxon>Actinopterygii</taxon>
        <taxon>Chondrostei</taxon>
        <taxon>Acipenseriformes</taxon>
        <taxon>Acipenseridae</taxon>
        <taxon>Huso</taxon>
    </lineage>
</organism>
<feature type="compositionally biased region" description="Pro residues" evidence="10">
    <location>
        <begin position="524"/>
        <end position="559"/>
    </location>
</feature>
<feature type="domain" description="PH" evidence="11">
    <location>
        <begin position="291"/>
        <end position="400"/>
    </location>
</feature>
<evidence type="ECO:0000256" key="9">
    <source>
        <dbReference type="ARBA" id="ARBA00042746"/>
    </source>
</evidence>
<dbReference type="Gene3D" id="3.10.20.90">
    <property type="entry name" value="Phosphatidylinositol 3-kinase Catalytic Subunit, Chain A, domain 1"/>
    <property type="match status" value="1"/>
</dbReference>
<dbReference type="InterPro" id="IPR000159">
    <property type="entry name" value="RA_dom"/>
</dbReference>
<evidence type="ECO:0000256" key="1">
    <source>
        <dbReference type="ARBA" id="ARBA00004202"/>
    </source>
</evidence>
<dbReference type="Pfam" id="PF21989">
    <property type="entry name" value="RA_2"/>
    <property type="match status" value="1"/>
</dbReference>
<reference evidence="13 14" key="1">
    <citation type="submission" date="2021-05" db="EMBL/GenBank/DDBJ databases">
        <authorList>
            <person name="Zahm M."/>
            <person name="Klopp C."/>
            <person name="Cabau C."/>
            <person name="Kuhl H."/>
            <person name="Suciu R."/>
            <person name="Ciorpac M."/>
            <person name="Holostenco D."/>
            <person name="Gessner J."/>
            <person name="Wuertz S."/>
            <person name="Hohne C."/>
            <person name="Stock M."/>
            <person name="Gislard M."/>
            <person name="Lluch J."/>
            <person name="Milhes M."/>
            <person name="Lampietro C."/>
            <person name="Lopez Roques C."/>
            <person name="Donnadieu C."/>
            <person name="Du K."/>
            <person name="Schartl M."/>
            <person name="Guiguen Y."/>
        </authorList>
    </citation>
    <scope>NUCLEOTIDE SEQUENCE [LARGE SCALE GENOMIC DNA]</scope>
    <source>
        <strain evidence="13">Hh-F2</strain>
        <tissue evidence="13">Blood</tissue>
    </source>
</reference>
<comment type="caution">
    <text evidence="13">The sequence shown here is derived from an EMBL/GenBank/DDBJ whole genome shotgun (WGS) entry which is preliminary data.</text>
</comment>
<evidence type="ECO:0000256" key="10">
    <source>
        <dbReference type="SAM" id="MobiDB-lite"/>
    </source>
</evidence>
<dbReference type="SMART" id="SM00233">
    <property type="entry name" value="PH"/>
    <property type="match status" value="1"/>
</dbReference>
<keyword evidence="6" id="KW-0206">Cytoskeleton</keyword>
<dbReference type="PROSITE" id="PS50200">
    <property type="entry name" value="RA"/>
    <property type="match status" value="1"/>
</dbReference>
<accession>A0ABR0ZZM8</accession>
<keyword evidence="14" id="KW-1185">Reference proteome</keyword>
<evidence type="ECO:0000256" key="6">
    <source>
        <dbReference type="ARBA" id="ARBA00023212"/>
    </source>
</evidence>
<feature type="compositionally biased region" description="Pro residues" evidence="10">
    <location>
        <begin position="478"/>
        <end position="505"/>
    </location>
</feature>
<proteinExistence type="inferred from homology"/>
<feature type="compositionally biased region" description="Polar residues" evidence="10">
    <location>
        <begin position="599"/>
        <end position="610"/>
    </location>
</feature>
<evidence type="ECO:0000256" key="2">
    <source>
        <dbReference type="ARBA" id="ARBA00004245"/>
    </source>
</evidence>
<dbReference type="InterPro" id="IPR011993">
    <property type="entry name" value="PH-like_dom_sf"/>
</dbReference>
<dbReference type="PANTHER" id="PTHR11243:SF14">
    <property type="entry name" value="AMYLOID BETA A4 PRECURSOR PROTEIN-BINDING FAMILY B MEMBER 1-INTERACTING PROTEIN"/>
    <property type="match status" value="1"/>
</dbReference>
<dbReference type="InterPro" id="IPR001849">
    <property type="entry name" value="PH_domain"/>
</dbReference>
<evidence type="ECO:0000259" key="12">
    <source>
        <dbReference type="PROSITE" id="PS50200"/>
    </source>
</evidence>
<dbReference type="PANTHER" id="PTHR11243">
    <property type="entry name" value="GROWTH FACTOR RECEPTOR-BOUND PROTEIN"/>
    <property type="match status" value="1"/>
</dbReference>
<evidence type="ECO:0000256" key="5">
    <source>
        <dbReference type="ARBA" id="ARBA00023136"/>
    </source>
</evidence>
<keyword evidence="3" id="KW-1003">Cell membrane</keyword>
<name>A0ABR0ZZM8_HUSHU</name>
<evidence type="ECO:0000256" key="8">
    <source>
        <dbReference type="ARBA" id="ARBA00040699"/>
    </source>
</evidence>
<dbReference type="Gene3D" id="2.30.29.30">
    <property type="entry name" value="Pleckstrin-homology domain (PH domain)/Phosphotyrosine-binding domain (PTB)"/>
    <property type="match status" value="1"/>
</dbReference>
<feature type="region of interest" description="Disordered" evidence="10">
    <location>
        <begin position="465"/>
        <end position="627"/>
    </location>
</feature>
<evidence type="ECO:0000259" key="11">
    <source>
        <dbReference type="PROSITE" id="PS50003"/>
    </source>
</evidence>